<dbReference type="Proteomes" id="UP000825179">
    <property type="component" value="Chromosome"/>
</dbReference>
<dbReference type="OrthoDB" id="5294870at2"/>
<organism evidence="2 4">
    <name type="scientific">Caldalkalibacillus thermarum (strain TA2.A1)</name>
    <dbReference type="NCBI Taxonomy" id="986075"/>
    <lineage>
        <taxon>Bacteria</taxon>
        <taxon>Bacillati</taxon>
        <taxon>Bacillota</taxon>
        <taxon>Bacilli</taxon>
        <taxon>Bacillales</taxon>
        <taxon>Bacillaceae</taxon>
        <taxon>Caldalkalibacillus</taxon>
    </lineage>
</organism>
<evidence type="ECO:0000313" key="3">
    <source>
        <dbReference type="EMBL" id="QZT34472.1"/>
    </source>
</evidence>
<dbReference type="Pfam" id="PF07110">
    <property type="entry name" value="EthD"/>
    <property type="match status" value="1"/>
</dbReference>
<dbReference type="PANTHER" id="PTHR40260">
    <property type="entry name" value="BLR8190 PROTEIN"/>
    <property type="match status" value="1"/>
</dbReference>
<name>F5L9G8_CALTT</name>
<dbReference type="GO" id="GO:0016491">
    <property type="term" value="F:oxidoreductase activity"/>
    <property type="evidence" value="ECO:0007669"/>
    <property type="project" value="InterPro"/>
</dbReference>
<dbReference type="KEGG" id="cthu:HUR95_03535"/>
<accession>F5L9G8</accession>
<keyword evidence="5" id="KW-1185">Reference proteome</keyword>
<dbReference type="SUPFAM" id="SSF54909">
    <property type="entry name" value="Dimeric alpha+beta barrel"/>
    <property type="match status" value="1"/>
</dbReference>
<dbReference type="AlphaFoldDB" id="F5L9G8"/>
<dbReference type="EMBL" id="AFCE01000158">
    <property type="protein sequence ID" value="EGL81955.1"/>
    <property type="molecule type" value="Genomic_DNA"/>
</dbReference>
<sequence length="107" mass="12032">MVKLIALYKQPEDPKAFDEHYENIHAPLAKKMPGLKRMEVTKIYGAPMGESPYYLLAEMYFENKEALNQAMQSEEGKAAAKDLMGFAGKLVTMMLGEVTESEVIEGR</sequence>
<dbReference type="RefSeq" id="WP_007505863.1">
    <property type="nucleotide sequence ID" value="NZ_AFCE01000158.1"/>
</dbReference>
<reference evidence="3 5" key="2">
    <citation type="journal article" date="2020" name="Extremophiles">
        <title>Genomic analysis of Caldalkalibacillus thermarum TA2.A1 reveals aerobic alkaliphilic metabolism and evolutionary hallmarks linking alkaliphilic bacteria and plant life.</title>
        <authorList>
            <person name="de Jong S.I."/>
            <person name="van den Broek M.A."/>
            <person name="Merkel A.Y."/>
            <person name="de la Torre Cortes P."/>
            <person name="Kalamorz F."/>
            <person name="Cook G.M."/>
            <person name="van Loosdrecht M.C.M."/>
            <person name="McMillan D.G.G."/>
        </authorList>
    </citation>
    <scope>NUCLEOTIDE SEQUENCE [LARGE SCALE GENOMIC DNA]</scope>
    <source>
        <strain evidence="3 5">TA2.A1</strain>
    </source>
</reference>
<reference evidence="3" key="3">
    <citation type="submission" date="2021-08" db="EMBL/GenBank/DDBJ databases">
        <authorList>
            <person name="de Jong S."/>
            <person name="van den Broek M."/>
            <person name="Merkel A."/>
            <person name="de la Torre Cortes P."/>
            <person name="Kalamorz F."/>
            <person name="Cook G."/>
            <person name="van Loosdrecht M."/>
            <person name="McMillan D."/>
        </authorList>
    </citation>
    <scope>NUCLEOTIDE SEQUENCE</scope>
    <source>
        <strain evidence="3">TA2.A1</strain>
    </source>
</reference>
<evidence type="ECO:0000313" key="5">
    <source>
        <dbReference type="Proteomes" id="UP000825179"/>
    </source>
</evidence>
<dbReference type="InterPro" id="IPR011008">
    <property type="entry name" value="Dimeric_a/b-barrel"/>
</dbReference>
<dbReference type="Gene3D" id="3.30.70.100">
    <property type="match status" value="1"/>
</dbReference>
<evidence type="ECO:0000313" key="2">
    <source>
        <dbReference type="EMBL" id="EGL81955.1"/>
    </source>
</evidence>
<evidence type="ECO:0000313" key="4">
    <source>
        <dbReference type="Proteomes" id="UP000010716"/>
    </source>
</evidence>
<proteinExistence type="predicted"/>
<dbReference type="eggNOG" id="COG3224">
    <property type="taxonomic scope" value="Bacteria"/>
</dbReference>
<dbReference type="Proteomes" id="UP000010716">
    <property type="component" value="Unassembled WGS sequence"/>
</dbReference>
<dbReference type="NCBIfam" id="TIGR02118">
    <property type="entry name" value="EthD family reductase"/>
    <property type="match status" value="1"/>
</dbReference>
<protein>
    <submittedName>
        <fullName evidence="3">EthD family reductase</fullName>
    </submittedName>
    <submittedName>
        <fullName evidence="2">Ethyl tert-butyl ether degradation EthD</fullName>
    </submittedName>
</protein>
<evidence type="ECO:0000259" key="1">
    <source>
        <dbReference type="Pfam" id="PF07110"/>
    </source>
</evidence>
<dbReference type="InterPro" id="IPR009799">
    <property type="entry name" value="EthD_dom"/>
</dbReference>
<feature type="domain" description="EthD" evidence="1">
    <location>
        <begin position="9"/>
        <end position="87"/>
    </location>
</feature>
<dbReference type="PANTHER" id="PTHR40260:SF2">
    <property type="entry name" value="BLR8190 PROTEIN"/>
    <property type="match status" value="1"/>
</dbReference>
<reference evidence="2 4" key="1">
    <citation type="journal article" date="2011" name="J. Bacteriol.">
        <title>Draft genome sequence of the thermoalkaliphilic Caldalkalibacillus thermarum strain TA2.A1.</title>
        <authorList>
            <person name="Kalamorz F."/>
            <person name="Keis S."/>
            <person name="McMillan D.G."/>
            <person name="Olsson K."/>
            <person name="Stanton J.A."/>
            <person name="Stockwell P."/>
            <person name="Black M.A."/>
            <person name="Klingeman D.M."/>
            <person name="Land M.L."/>
            <person name="Han C.S."/>
            <person name="Martin S.L."/>
            <person name="Becher S.A."/>
            <person name="Peddie C.J."/>
            <person name="Morgan H.W."/>
            <person name="Matthies D."/>
            <person name="Preiss L."/>
            <person name="Meier T."/>
            <person name="Brown S.D."/>
            <person name="Cook G.M."/>
        </authorList>
    </citation>
    <scope>NUCLEOTIDE SEQUENCE [LARGE SCALE GENOMIC DNA]</scope>
    <source>
        <strain evidence="2 4">TA2.A1</strain>
    </source>
</reference>
<dbReference type="EMBL" id="CP082237">
    <property type="protein sequence ID" value="QZT34472.1"/>
    <property type="molecule type" value="Genomic_DNA"/>
</dbReference>
<gene>
    <name evidence="2" type="ORF">CathTA2_2472</name>
    <name evidence="3" type="ORF">HUR95_03535</name>
</gene>